<gene>
    <name evidence="2" type="ORF">NZD86_11115</name>
</gene>
<name>A0ABY6Z9Z3_9BACL</name>
<keyword evidence="1" id="KW-0812">Transmembrane</keyword>
<reference evidence="2" key="1">
    <citation type="submission" date="2022-08" db="EMBL/GenBank/DDBJ databases">
        <title>Alicyclobacillus dauci DSM2870, complete genome.</title>
        <authorList>
            <person name="Wang Q."/>
            <person name="Cai R."/>
            <person name="Wang Z."/>
        </authorList>
    </citation>
    <scope>NUCLEOTIDE SEQUENCE</scope>
    <source>
        <strain evidence="2">DSM 28700</strain>
    </source>
</reference>
<keyword evidence="1" id="KW-0472">Membrane</keyword>
<keyword evidence="3" id="KW-1185">Reference proteome</keyword>
<proteinExistence type="predicted"/>
<dbReference type="RefSeq" id="WP_268046605.1">
    <property type="nucleotide sequence ID" value="NZ_CP104064.1"/>
</dbReference>
<accession>A0ABY6Z9Z3</accession>
<protein>
    <submittedName>
        <fullName evidence="2">Prepilin-type cleavage/methylation domain-containing protein</fullName>
    </submittedName>
</protein>
<evidence type="ECO:0000313" key="3">
    <source>
        <dbReference type="Proteomes" id="UP001164803"/>
    </source>
</evidence>
<keyword evidence="1" id="KW-1133">Transmembrane helix</keyword>
<dbReference type="Proteomes" id="UP001164803">
    <property type="component" value="Chromosome"/>
</dbReference>
<dbReference type="EMBL" id="CP104064">
    <property type="protein sequence ID" value="WAH38981.1"/>
    <property type="molecule type" value="Genomic_DNA"/>
</dbReference>
<evidence type="ECO:0000313" key="2">
    <source>
        <dbReference type="EMBL" id="WAH38981.1"/>
    </source>
</evidence>
<feature type="transmembrane region" description="Helical" evidence="1">
    <location>
        <begin position="21"/>
        <end position="46"/>
    </location>
</feature>
<evidence type="ECO:0000256" key="1">
    <source>
        <dbReference type="SAM" id="Phobius"/>
    </source>
</evidence>
<sequence>MTWRQRYGRKLLGELNDDQHGFGLVDTMVALALTIVALGFVALGAIQLKRTADLDGAALILLGHLRLAQSLAATSDEAASVWLDPYDTRYHLTRGTTFLGQYQFPSDVDYVDGYLQLPNRRISYDNLGNAQVAGQIRLTNGSVERDIHLYMGAGLQVSGWLSQ</sequence>
<organism evidence="2 3">
    <name type="scientific">Alicyclobacillus dauci</name>
    <dbReference type="NCBI Taxonomy" id="1475485"/>
    <lineage>
        <taxon>Bacteria</taxon>
        <taxon>Bacillati</taxon>
        <taxon>Bacillota</taxon>
        <taxon>Bacilli</taxon>
        <taxon>Bacillales</taxon>
        <taxon>Alicyclobacillaceae</taxon>
        <taxon>Alicyclobacillus</taxon>
    </lineage>
</organism>